<dbReference type="EMBL" id="GGEC01078139">
    <property type="protein sequence ID" value="MBX58623.1"/>
    <property type="molecule type" value="Transcribed_RNA"/>
</dbReference>
<accession>A0A2P2PVF8</accession>
<reference evidence="2" key="1">
    <citation type="submission" date="2018-02" db="EMBL/GenBank/DDBJ databases">
        <title>Rhizophora mucronata_Transcriptome.</title>
        <authorList>
            <person name="Meera S.P."/>
            <person name="Sreeshan A."/>
            <person name="Augustine A."/>
        </authorList>
    </citation>
    <scope>NUCLEOTIDE SEQUENCE</scope>
    <source>
        <tissue evidence="2">Leaf</tissue>
    </source>
</reference>
<feature type="transmembrane region" description="Helical" evidence="1">
    <location>
        <begin position="6"/>
        <end position="26"/>
    </location>
</feature>
<evidence type="ECO:0000256" key="1">
    <source>
        <dbReference type="SAM" id="Phobius"/>
    </source>
</evidence>
<name>A0A2P2PVF8_RHIMU</name>
<keyword evidence="1" id="KW-0812">Transmembrane</keyword>
<organism evidence="2">
    <name type="scientific">Rhizophora mucronata</name>
    <name type="common">Asiatic mangrove</name>
    <dbReference type="NCBI Taxonomy" id="61149"/>
    <lineage>
        <taxon>Eukaryota</taxon>
        <taxon>Viridiplantae</taxon>
        <taxon>Streptophyta</taxon>
        <taxon>Embryophyta</taxon>
        <taxon>Tracheophyta</taxon>
        <taxon>Spermatophyta</taxon>
        <taxon>Magnoliopsida</taxon>
        <taxon>eudicotyledons</taxon>
        <taxon>Gunneridae</taxon>
        <taxon>Pentapetalae</taxon>
        <taxon>rosids</taxon>
        <taxon>fabids</taxon>
        <taxon>Malpighiales</taxon>
        <taxon>Rhizophoraceae</taxon>
        <taxon>Rhizophora</taxon>
    </lineage>
</organism>
<evidence type="ECO:0000313" key="2">
    <source>
        <dbReference type="EMBL" id="MBX58623.1"/>
    </source>
</evidence>
<keyword evidence="1" id="KW-1133">Transmembrane helix</keyword>
<dbReference type="AlphaFoldDB" id="A0A2P2PVF8"/>
<protein>
    <submittedName>
        <fullName evidence="2">Uncharacterized protein</fullName>
    </submittedName>
</protein>
<proteinExistence type="predicted"/>
<keyword evidence="1" id="KW-0472">Membrane</keyword>
<sequence length="45" mass="5155">MGAVPFAYLFSIIVIIFAMFWFPFLMRLPPLTMLGFCILAIPCLQ</sequence>